<evidence type="ECO:0000313" key="1">
    <source>
        <dbReference type="EMBL" id="GHI90042.1"/>
    </source>
</evidence>
<sequence length="60" mass="6832">MKVVGSAVIDKSQWPEADEHCGVCAALDAERLEAYDEGDLRTVAQVNTEIRNHPHMRRRR</sequence>
<reference evidence="1" key="1">
    <citation type="submission" date="2020-09" db="EMBL/GenBank/DDBJ databases">
        <title>Whole genome shotgun sequence of Streptomyces xanthophaeus NBRC 12829.</title>
        <authorList>
            <person name="Komaki H."/>
            <person name="Tamura T."/>
        </authorList>
    </citation>
    <scope>NUCLEOTIDE SEQUENCE</scope>
    <source>
        <strain evidence="1">NBRC 12829</strain>
    </source>
</reference>
<accession>A0A919H410</accession>
<dbReference type="Proteomes" id="UP000600026">
    <property type="component" value="Unassembled WGS sequence"/>
</dbReference>
<dbReference type="AlphaFoldDB" id="A0A919H410"/>
<evidence type="ECO:0000313" key="2">
    <source>
        <dbReference type="Proteomes" id="UP000600026"/>
    </source>
</evidence>
<name>A0A919H410_9ACTN</name>
<dbReference type="EMBL" id="BNEE01000006">
    <property type="protein sequence ID" value="GHI90042.1"/>
    <property type="molecule type" value="Genomic_DNA"/>
</dbReference>
<protein>
    <submittedName>
        <fullName evidence="1">Uncharacterized protein</fullName>
    </submittedName>
</protein>
<organism evidence="1 2">
    <name type="scientific">Streptomyces xanthophaeus</name>
    <dbReference type="NCBI Taxonomy" id="67385"/>
    <lineage>
        <taxon>Bacteria</taxon>
        <taxon>Bacillati</taxon>
        <taxon>Actinomycetota</taxon>
        <taxon>Actinomycetes</taxon>
        <taxon>Kitasatosporales</taxon>
        <taxon>Streptomycetaceae</taxon>
        <taxon>Streptomyces</taxon>
    </lineage>
</organism>
<comment type="caution">
    <text evidence="1">The sequence shown here is derived from an EMBL/GenBank/DDBJ whole genome shotgun (WGS) entry which is preliminary data.</text>
</comment>
<keyword evidence="2" id="KW-1185">Reference proteome</keyword>
<gene>
    <name evidence="1" type="ORF">Sxan_74060</name>
</gene>
<proteinExistence type="predicted"/>